<dbReference type="CDD" id="cd14014">
    <property type="entry name" value="STKc_PknB_like"/>
    <property type="match status" value="1"/>
</dbReference>
<comment type="caution">
    <text evidence="10">The sequence shown here is derived from an EMBL/GenBank/DDBJ whole genome shotgun (WGS) entry which is preliminary data.</text>
</comment>
<evidence type="ECO:0000256" key="2">
    <source>
        <dbReference type="ARBA" id="ARBA00022527"/>
    </source>
</evidence>
<evidence type="ECO:0000313" key="11">
    <source>
        <dbReference type="Proteomes" id="UP000185696"/>
    </source>
</evidence>
<dbReference type="PANTHER" id="PTHR43289:SF6">
    <property type="entry name" value="SERINE_THREONINE-PROTEIN KINASE NEKL-3"/>
    <property type="match status" value="1"/>
</dbReference>
<proteinExistence type="predicted"/>
<feature type="binding site" evidence="7">
    <location>
        <position position="40"/>
    </location>
    <ligand>
        <name>ATP</name>
        <dbReference type="ChEBI" id="CHEBI:30616"/>
    </ligand>
</feature>
<dbReference type="InterPro" id="IPR011009">
    <property type="entry name" value="Kinase-like_dom_sf"/>
</dbReference>
<evidence type="ECO:0000256" key="1">
    <source>
        <dbReference type="ARBA" id="ARBA00012513"/>
    </source>
</evidence>
<dbReference type="PROSITE" id="PS50011">
    <property type="entry name" value="PROTEIN_KINASE_DOM"/>
    <property type="match status" value="1"/>
</dbReference>
<feature type="domain" description="Protein kinase" evidence="9">
    <location>
        <begin position="11"/>
        <end position="268"/>
    </location>
</feature>
<dbReference type="EMBL" id="MSIF01000019">
    <property type="protein sequence ID" value="OLF06821.1"/>
    <property type="molecule type" value="Genomic_DNA"/>
</dbReference>
<dbReference type="Gene3D" id="3.30.200.20">
    <property type="entry name" value="Phosphorylase Kinase, domain 1"/>
    <property type="match status" value="1"/>
</dbReference>
<reference evidence="10 11" key="1">
    <citation type="submission" date="2016-12" db="EMBL/GenBank/DDBJ databases">
        <title>The draft genome sequence of Actinophytocola xinjiangensis.</title>
        <authorList>
            <person name="Wang W."/>
            <person name="Yuan L."/>
        </authorList>
    </citation>
    <scope>NUCLEOTIDE SEQUENCE [LARGE SCALE GENOMIC DNA]</scope>
    <source>
        <strain evidence="10 11">CGMCC 4.4663</strain>
    </source>
</reference>
<dbReference type="Proteomes" id="UP000185696">
    <property type="component" value="Unassembled WGS sequence"/>
</dbReference>
<dbReference type="PANTHER" id="PTHR43289">
    <property type="entry name" value="MITOGEN-ACTIVATED PROTEIN KINASE KINASE KINASE 20-RELATED"/>
    <property type="match status" value="1"/>
</dbReference>
<dbReference type="InterPro" id="IPR017441">
    <property type="entry name" value="Protein_kinase_ATP_BS"/>
</dbReference>
<keyword evidence="5" id="KW-0418">Kinase</keyword>
<dbReference type="EC" id="2.7.11.1" evidence="1"/>
<dbReference type="GO" id="GO:0005524">
    <property type="term" value="F:ATP binding"/>
    <property type="evidence" value="ECO:0007669"/>
    <property type="project" value="UniProtKB-UniRule"/>
</dbReference>
<evidence type="ECO:0000256" key="3">
    <source>
        <dbReference type="ARBA" id="ARBA00022679"/>
    </source>
</evidence>
<dbReference type="PROSITE" id="PS00107">
    <property type="entry name" value="PROTEIN_KINASE_ATP"/>
    <property type="match status" value="1"/>
</dbReference>
<evidence type="ECO:0000256" key="6">
    <source>
        <dbReference type="ARBA" id="ARBA00022840"/>
    </source>
</evidence>
<organism evidence="10 11">
    <name type="scientific">Actinophytocola xinjiangensis</name>
    <dbReference type="NCBI Taxonomy" id="485602"/>
    <lineage>
        <taxon>Bacteria</taxon>
        <taxon>Bacillati</taxon>
        <taxon>Actinomycetota</taxon>
        <taxon>Actinomycetes</taxon>
        <taxon>Pseudonocardiales</taxon>
        <taxon>Pseudonocardiaceae</taxon>
    </lineage>
</organism>
<evidence type="ECO:0000313" key="10">
    <source>
        <dbReference type="EMBL" id="OLF06821.1"/>
    </source>
</evidence>
<dbReference type="SUPFAM" id="SSF56112">
    <property type="entry name" value="Protein kinase-like (PK-like)"/>
    <property type="match status" value="1"/>
</dbReference>
<dbReference type="InterPro" id="IPR000719">
    <property type="entry name" value="Prot_kinase_dom"/>
</dbReference>
<gene>
    <name evidence="10" type="ORF">BLA60_30195</name>
</gene>
<keyword evidence="2" id="KW-0723">Serine/threonine-protein kinase</keyword>
<evidence type="ECO:0000256" key="5">
    <source>
        <dbReference type="ARBA" id="ARBA00022777"/>
    </source>
</evidence>
<dbReference type="RefSeq" id="WP_075136422.1">
    <property type="nucleotide sequence ID" value="NZ_MSIF01000019.1"/>
</dbReference>
<protein>
    <recommendedName>
        <fullName evidence="1">non-specific serine/threonine protein kinase</fullName>
        <ecNumber evidence="1">2.7.11.1</ecNumber>
    </recommendedName>
</protein>
<evidence type="ECO:0000259" key="9">
    <source>
        <dbReference type="PROSITE" id="PS50011"/>
    </source>
</evidence>
<keyword evidence="6 7" id="KW-0067">ATP-binding</keyword>
<sequence length="508" mass="53158">MDAGQVVAGRYRLTERLGGGGMGVVWQAHDERLRRTVAVKEVLLPPALDESRLGEIRRRTMREGRIAAKLHHPQVIAVYDVIEDDDRPYIVMEYLPSTSLSQVLSERGTLPPAEVARIGAQVAAALAAAHARGVVHRDIKPANILVGENDTVKLTDFGVSRVVEDVTGTSTGTFVGTPAYLAPEVARGQDVTFAADAYSLGATLYTAVEGRPPAGRSANPMLLLHRIASGEFTPPKKAGPLTGLLTSLLAADPAQRPNVAEVSARLFEIAEGREVPPVAVPAAVPVAAPAPVAAPEPATAPAAPADPPPAGRRRWRPILALAALCVVVAVTTTLITLNATGNDDPPADENASGQAPNVPAASDDPPAGTDEDEPSTSDNQTSEPATPPTSAQAPATSGAPPAKETPAPPADPASAITSYYALMPGGLEQAWTRLTPKFQTSPAGGWSGYTGYWGTVASVRASAASGQGSTAEVTLDYVYKDGRRMRERHRYGLVNQNGTWLIDTVTHL</sequence>
<dbReference type="SMART" id="SM00220">
    <property type="entry name" value="S_TKc"/>
    <property type="match status" value="1"/>
</dbReference>
<dbReference type="Pfam" id="PF00069">
    <property type="entry name" value="Pkinase"/>
    <property type="match status" value="1"/>
</dbReference>
<dbReference type="InterPro" id="IPR008271">
    <property type="entry name" value="Ser/Thr_kinase_AS"/>
</dbReference>
<evidence type="ECO:0000256" key="7">
    <source>
        <dbReference type="PROSITE-ProRule" id="PRU10141"/>
    </source>
</evidence>
<accession>A0A7Z0WHG8</accession>
<dbReference type="AlphaFoldDB" id="A0A7Z0WHG8"/>
<name>A0A7Z0WHG8_9PSEU</name>
<evidence type="ECO:0000256" key="4">
    <source>
        <dbReference type="ARBA" id="ARBA00022741"/>
    </source>
</evidence>
<feature type="compositionally biased region" description="Low complexity" evidence="8">
    <location>
        <begin position="381"/>
        <end position="405"/>
    </location>
</feature>
<keyword evidence="3" id="KW-0808">Transferase</keyword>
<keyword evidence="4 7" id="KW-0547">Nucleotide-binding</keyword>
<keyword evidence="11" id="KW-1185">Reference proteome</keyword>
<evidence type="ECO:0000256" key="8">
    <source>
        <dbReference type="SAM" id="MobiDB-lite"/>
    </source>
</evidence>
<feature type="region of interest" description="Disordered" evidence="8">
    <location>
        <begin position="340"/>
        <end position="412"/>
    </location>
</feature>
<dbReference type="PROSITE" id="PS00108">
    <property type="entry name" value="PROTEIN_KINASE_ST"/>
    <property type="match status" value="1"/>
</dbReference>
<dbReference type="GO" id="GO:0004674">
    <property type="term" value="F:protein serine/threonine kinase activity"/>
    <property type="evidence" value="ECO:0007669"/>
    <property type="project" value="UniProtKB-KW"/>
</dbReference>
<dbReference type="Gene3D" id="1.10.510.10">
    <property type="entry name" value="Transferase(Phosphotransferase) domain 1"/>
    <property type="match status" value="1"/>
</dbReference>